<proteinExistence type="predicted"/>
<gene>
    <name evidence="1" type="ORF">GCM10008955_01080</name>
</gene>
<protein>
    <submittedName>
        <fullName evidence="1">Uncharacterized protein</fullName>
    </submittedName>
</protein>
<reference evidence="2" key="1">
    <citation type="journal article" date="2019" name="Int. J. Syst. Evol. Microbiol.">
        <title>The Global Catalogue of Microorganisms (GCM) 10K type strain sequencing project: providing services to taxonomists for standard genome sequencing and annotation.</title>
        <authorList>
            <consortium name="The Broad Institute Genomics Platform"/>
            <consortium name="The Broad Institute Genome Sequencing Center for Infectious Disease"/>
            <person name="Wu L."/>
            <person name="Ma J."/>
        </authorList>
    </citation>
    <scope>NUCLEOTIDE SEQUENCE [LARGE SCALE GENOMIC DNA]</scope>
    <source>
        <strain evidence="2">JCM 30331</strain>
    </source>
</reference>
<organism evidence="1 2">
    <name type="scientific">Deinococcus malanensis</name>
    <dbReference type="NCBI Taxonomy" id="1706855"/>
    <lineage>
        <taxon>Bacteria</taxon>
        <taxon>Thermotogati</taxon>
        <taxon>Deinococcota</taxon>
        <taxon>Deinococci</taxon>
        <taxon>Deinococcales</taxon>
        <taxon>Deinococcaceae</taxon>
        <taxon>Deinococcus</taxon>
    </lineage>
</organism>
<name>A0ABQ2EJR6_9DEIO</name>
<keyword evidence="2" id="KW-1185">Reference proteome</keyword>
<evidence type="ECO:0000313" key="2">
    <source>
        <dbReference type="Proteomes" id="UP000647587"/>
    </source>
</evidence>
<dbReference type="Proteomes" id="UP000647587">
    <property type="component" value="Unassembled WGS sequence"/>
</dbReference>
<sequence length="157" mass="17836">MSDFSKLEALFNEQDLERRKAAEGEQQRLSHERAERGRDFDNLTAAVIAPMQELEGYLRSKGVLPRLVMPARESPQPLEVTFELPLSAAGVQAKLLVRKVGDAWEFVRHYSVSENGLPTRRHEHLGEMNPLPQPGWVKEKLEELVANELNLGTLKRV</sequence>
<accession>A0ABQ2EJR6</accession>
<evidence type="ECO:0000313" key="1">
    <source>
        <dbReference type="EMBL" id="GGK11632.1"/>
    </source>
</evidence>
<dbReference type="RefSeq" id="WP_189003536.1">
    <property type="nucleotide sequence ID" value="NZ_BMPP01000001.1"/>
</dbReference>
<dbReference type="EMBL" id="BMPP01000001">
    <property type="protein sequence ID" value="GGK11632.1"/>
    <property type="molecule type" value="Genomic_DNA"/>
</dbReference>
<comment type="caution">
    <text evidence="1">The sequence shown here is derived from an EMBL/GenBank/DDBJ whole genome shotgun (WGS) entry which is preliminary data.</text>
</comment>